<reference evidence="2" key="1">
    <citation type="submission" date="2018-02" db="EMBL/GenBank/DDBJ databases">
        <authorList>
            <person name="Cohen D.B."/>
            <person name="Kent A.D."/>
        </authorList>
    </citation>
    <scope>NUCLEOTIDE SEQUENCE</scope>
</reference>
<accession>A0A2N9FJF0</accession>
<dbReference type="InterPro" id="IPR012337">
    <property type="entry name" value="RNaseH-like_sf"/>
</dbReference>
<dbReference type="Pfam" id="PF13456">
    <property type="entry name" value="RVT_3"/>
    <property type="match status" value="1"/>
</dbReference>
<protein>
    <recommendedName>
        <fullName evidence="1">RNase H type-1 domain-containing protein</fullName>
    </recommendedName>
</protein>
<sequence length="183" mass="20311">MHGALPTMRNLLNRKVVSETWCPRCGLQPETILHAIWVCDEINGCWDDSQINIRNRYIHEGTKTDPKQAILSAFSLIEEYKATGTHIESPSIGPFQTRTGERWRKPGGMMYKLNFDGALCQSSRKAGFGVIIRNNEGLPMASLMGSKTNVIDPYAAEVFAAIQGLQLAHDIGIKKVIIEGGLR</sequence>
<evidence type="ECO:0000313" key="2">
    <source>
        <dbReference type="EMBL" id="SPC87029.1"/>
    </source>
</evidence>
<dbReference type="InterPro" id="IPR044730">
    <property type="entry name" value="RNase_H-like_dom_plant"/>
</dbReference>
<dbReference type="GO" id="GO:0003676">
    <property type="term" value="F:nucleic acid binding"/>
    <property type="evidence" value="ECO:0007669"/>
    <property type="project" value="InterPro"/>
</dbReference>
<dbReference type="GO" id="GO:0004523">
    <property type="term" value="F:RNA-DNA hybrid ribonuclease activity"/>
    <property type="evidence" value="ECO:0007669"/>
    <property type="project" value="InterPro"/>
</dbReference>
<gene>
    <name evidence="2" type="ORF">FSB_LOCUS14911</name>
</gene>
<dbReference type="SUPFAM" id="SSF53098">
    <property type="entry name" value="Ribonuclease H-like"/>
    <property type="match status" value="1"/>
</dbReference>
<dbReference type="EMBL" id="OIVN01000890">
    <property type="protein sequence ID" value="SPC87029.1"/>
    <property type="molecule type" value="Genomic_DNA"/>
</dbReference>
<feature type="domain" description="RNase H type-1" evidence="1">
    <location>
        <begin position="114"/>
        <end position="181"/>
    </location>
</feature>
<dbReference type="InterPro" id="IPR053151">
    <property type="entry name" value="RNase_H-like"/>
</dbReference>
<dbReference type="AlphaFoldDB" id="A0A2N9FJF0"/>
<proteinExistence type="predicted"/>
<name>A0A2N9FJF0_FAGSY</name>
<dbReference type="PANTHER" id="PTHR47723">
    <property type="entry name" value="OS05G0353850 PROTEIN"/>
    <property type="match status" value="1"/>
</dbReference>
<dbReference type="InterPro" id="IPR002156">
    <property type="entry name" value="RNaseH_domain"/>
</dbReference>
<dbReference type="PANTHER" id="PTHR47723:SF21">
    <property type="entry name" value="POLYNUCLEOTIDYL TRANSFERASE, RIBONUCLEASE H-LIKE SUPERFAMILY PROTEIN"/>
    <property type="match status" value="1"/>
</dbReference>
<evidence type="ECO:0000259" key="1">
    <source>
        <dbReference type="Pfam" id="PF13456"/>
    </source>
</evidence>
<dbReference type="InterPro" id="IPR036397">
    <property type="entry name" value="RNaseH_sf"/>
</dbReference>
<dbReference type="CDD" id="cd06222">
    <property type="entry name" value="RNase_H_like"/>
    <property type="match status" value="1"/>
</dbReference>
<organism evidence="2">
    <name type="scientific">Fagus sylvatica</name>
    <name type="common">Beechnut</name>
    <dbReference type="NCBI Taxonomy" id="28930"/>
    <lineage>
        <taxon>Eukaryota</taxon>
        <taxon>Viridiplantae</taxon>
        <taxon>Streptophyta</taxon>
        <taxon>Embryophyta</taxon>
        <taxon>Tracheophyta</taxon>
        <taxon>Spermatophyta</taxon>
        <taxon>Magnoliopsida</taxon>
        <taxon>eudicotyledons</taxon>
        <taxon>Gunneridae</taxon>
        <taxon>Pentapetalae</taxon>
        <taxon>rosids</taxon>
        <taxon>fabids</taxon>
        <taxon>Fagales</taxon>
        <taxon>Fagaceae</taxon>
        <taxon>Fagus</taxon>
    </lineage>
</organism>
<dbReference type="Gene3D" id="3.30.420.10">
    <property type="entry name" value="Ribonuclease H-like superfamily/Ribonuclease H"/>
    <property type="match status" value="1"/>
</dbReference>